<feature type="domain" description="Response regulatory" evidence="4">
    <location>
        <begin position="6"/>
        <end position="123"/>
    </location>
</feature>
<dbReference type="InterPro" id="IPR001789">
    <property type="entry name" value="Sig_transdc_resp-reg_receiver"/>
</dbReference>
<gene>
    <name evidence="6" type="ORF">DF3PB_1570001</name>
</gene>
<dbReference type="Gene3D" id="3.40.50.2300">
    <property type="match status" value="1"/>
</dbReference>
<dbReference type="InterPro" id="IPR011006">
    <property type="entry name" value="CheY-like_superfamily"/>
</dbReference>
<dbReference type="SUPFAM" id="SSF52172">
    <property type="entry name" value="CheY-like"/>
    <property type="match status" value="1"/>
</dbReference>
<dbReference type="PROSITE" id="PS50110">
    <property type="entry name" value="RESPONSE_REGULATORY"/>
    <property type="match status" value="1"/>
</dbReference>
<dbReference type="Pfam" id="PF00072">
    <property type="entry name" value="Response_reg"/>
    <property type="match status" value="1"/>
</dbReference>
<reference evidence="6" key="1">
    <citation type="submission" date="2018-07" db="EMBL/GenBank/DDBJ databases">
        <authorList>
            <person name="Quirk P.G."/>
            <person name="Krulwich T.A."/>
        </authorList>
    </citation>
    <scope>NUCLEOTIDE SEQUENCE</scope>
</reference>
<dbReference type="GO" id="GO:0032993">
    <property type="term" value="C:protein-DNA complex"/>
    <property type="evidence" value="ECO:0007669"/>
    <property type="project" value="TreeGrafter"/>
</dbReference>
<dbReference type="SMART" id="SM00448">
    <property type="entry name" value="REC"/>
    <property type="match status" value="1"/>
</dbReference>
<dbReference type="EMBL" id="UIDG01000065">
    <property type="protein sequence ID" value="SUS04918.1"/>
    <property type="molecule type" value="Genomic_DNA"/>
</dbReference>
<keyword evidence="2" id="KW-0902">Two-component regulatory system</keyword>
<dbReference type="Pfam" id="PF00486">
    <property type="entry name" value="Trans_reg_C"/>
    <property type="match status" value="1"/>
</dbReference>
<dbReference type="GO" id="GO:0000976">
    <property type="term" value="F:transcription cis-regulatory region binding"/>
    <property type="evidence" value="ECO:0007669"/>
    <property type="project" value="TreeGrafter"/>
</dbReference>
<dbReference type="InterPro" id="IPR016032">
    <property type="entry name" value="Sig_transdc_resp-reg_C-effctor"/>
</dbReference>
<evidence type="ECO:0000256" key="1">
    <source>
        <dbReference type="ARBA" id="ARBA00022553"/>
    </source>
</evidence>
<evidence type="ECO:0000256" key="3">
    <source>
        <dbReference type="ARBA" id="ARBA00023125"/>
    </source>
</evidence>
<evidence type="ECO:0000256" key="2">
    <source>
        <dbReference type="ARBA" id="ARBA00023012"/>
    </source>
</evidence>
<dbReference type="Gene3D" id="1.10.10.10">
    <property type="entry name" value="Winged helix-like DNA-binding domain superfamily/Winged helix DNA-binding domain"/>
    <property type="match status" value="1"/>
</dbReference>
<protein>
    <submittedName>
        <fullName evidence="6">Putative two-component system response regulator</fullName>
    </submittedName>
</protein>
<accession>A0A380TBX8</accession>
<dbReference type="GO" id="GO:0005829">
    <property type="term" value="C:cytosol"/>
    <property type="evidence" value="ECO:0007669"/>
    <property type="project" value="TreeGrafter"/>
</dbReference>
<dbReference type="PANTHER" id="PTHR48111">
    <property type="entry name" value="REGULATOR OF RPOS"/>
    <property type="match status" value="1"/>
</dbReference>
<evidence type="ECO:0000259" key="5">
    <source>
        <dbReference type="PROSITE" id="PS51755"/>
    </source>
</evidence>
<sequence length="231" mass="24969">MVFSKRVLIVDDDSGLRELLGEQFVVNDAFTVDAAATGAAALGLATASHFDAIILDAGLPDIDGCQVLRQLRQARVRCPIVLLIEEGEDSEAQAEAGLAAGASACVAKPFRLGALLARVNAELRQHERSEDAAVAIGPYTFHAGLKTLVNDATGVRIRLTDKEAAILSYLYRAGDRVISRSLLLENVWGYNAHVTTHTLETHIYRLRRKIEPIPGEANLLITEAGGYRLVL</sequence>
<organism evidence="6">
    <name type="scientific">metagenome</name>
    <dbReference type="NCBI Taxonomy" id="256318"/>
    <lineage>
        <taxon>unclassified sequences</taxon>
        <taxon>metagenomes</taxon>
    </lineage>
</organism>
<dbReference type="GO" id="GO:0006355">
    <property type="term" value="P:regulation of DNA-templated transcription"/>
    <property type="evidence" value="ECO:0007669"/>
    <property type="project" value="InterPro"/>
</dbReference>
<dbReference type="CDD" id="cd00383">
    <property type="entry name" value="trans_reg_C"/>
    <property type="match status" value="1"/>
</dbReference>
<dbReference type="GO" id="GO:0000156">
    <property type="term" value="F:phosphorelay response regulator activity"/>
    <property type="evidence" value="ECO:0007669"/>
    <property type="project" value="TreeGrafter"/>
</dbReference>
<dbReference type="InterPro" id="IPR001867">
    <property type="entry name" value="OmpR/PhoB-type_DNA-bd"/>
</dbReference>
<evidence type="ECO:0000313" key="6">
    <source>
        <dbReference type="EMBL" id="SUS04918.1"/>
    </source>
</evidence>
<keyword evidence="3" id="KW-0238">DNA-binding</keyword>
<dbReference type="SMART" id="SM00862">
    <property type="entry name" value="Trans_reg_C"/>
    <property type="match status" value="1"/>
</dbReference>
<dbReference type="SUPFAM" id="SSF46894">
    <property type="entry name" value="C-terminal effector domain of the bipartite response regulators"/>
    <property type="match status" value="1"/>
</dbReference>
<proteinExistence type="predicted"/>
<dbReference type="PROSITE" id="PS51755">
    <property type="entry name" value="OMPR_PHOB"/>
    <property type="match status" value="1"/>
</dbReference>
<dbReference type="InterPro" id="IPR036388">
    <property type="entry name" value="WH-like_DNA-bd_sf"/>
</dbReference>
<feature type="domain" description="OmpR/PhoB-type" evidence="5">
    <location>
        <begin position="131"/>
        <end position="231"/>
    </location>
</feature>
<dbReference type="AlphaFoldDB" id="A0A380TBX8"/>
<name>A0A380TBX8_9ZZZZ</name>
<keyword evidence="1" id="KW-0597">Phosphoprotein</keyword>
<dbReference type="InterPro" id="IPR039420">
    <property type="entry name" value="WalR-like"/>
</dbReference>
<evidence type="ECO:0000259" key="4">
    <source>
        <dbReference type="PROSITE" id="PS50110"/>
    </source>
</evidence>
<dbReference type="PANTHER" id="PTHR48111:SF40">
    <property type="entry name" value="PHOSPHATE REGULON TRANSCRIPTIONAL REGULATORY PROTEIN PHOB"/>
    <property type="match status" value="1"/>
</dbReference>